<gene>
    <name evidence="1" type="ORF">HNQ80_004912</name>
</gene>
<dbReference type="EMBL" id="JACHEN010000046">
    <property type="protein sequence ID" value="MBB6218737.1"/>
    <property type="molecule type" value="Genomic_DNA"/>
</dbReference>
<comment type="caution">
    <text evidence="1">The sequence shown here is derived from an EMBL/GenBank/DDBJ whole genome shotgun (WGS) entry which is preliminary data.</text>
</comment>
<dbReference type="AlphaFoldDB" id="A0A841KZF2"/>
<name>A0A841KZF2_9FIRM</name>
<dbReference type="Proteomes" id="UP000579281">
    <property type="component" value="Unassembled WGS sequence"/>
</dbReference>
<reference evidence="1 2" key="1">
    <citation type="submission" date="2020-08" db="EMBL/GenBank/DDBJ databases">
        <title>Genomic Encyclopedia of Type Strains, Phase IV (KMG-IV): sequencing the most valuable type-strain genomes for metagenomic binning, comparative biology and taxonomic classification.</title>
        <authorList>
            <person name="Goeker M."/>
        </authorList>
    </citation>
    <scope>NUCLEOTIDE SEQUENCE [LARGE SCALE GENOMIC DNA]</scope>
    <source>
        <strain evidence="1 2">DSM 103526</strain>
    </source>
</reference>
<evidence type="ECO:0000313" key="2">
    <source>
        <dbReference type="Proteomes" id="UP000579281"/>
    </source>
</evidence>
<sequence>MNTVSTVCPQKLCGNVNNIVDKLIKNVYFCAIR</sequence>
<proteinExistence type="predicted"/>
<evidence type="ECO:0000313" key="1">
    <source>
        <dbReference type="EMBL" id="MBB6218737.1"/>
    </source>
</evidence>
<protein>
    <submittedName>
        <fullName evidence="1">Uncharacterized protein</fullName>
    </submittedName>
</protein>
<accession>A0A841KZF2</accession>
<organism evidence="1 2">
    <name type="scientific">Anaerosolibacter carboniphilus</name>
    <dbReference type="NCBI Taxonomy" id="1417629"/>
    <lineage>
        <taxon>Bacteria</taxon>
        <taxon>Bacillati</taxon>
        <taxon>Bacillota</taxon>
        <taxon>Clostridia</taxon>
        <taxon>Peptostreptococcales</taxon>
        <taxon>Thermotaleaceae</taxon>
        <taxon>Anaerosolibacter</taxon>
    </lineage>
</organism>
<keyword evidence="2" id="KW-1185">Reference proteome</keyword>